<dbReference type="STRING" id="436010.A0A166WBC5"/>
<keyword evidence="2 8" id="KW-0645">Protease</keyword>
<dbReference type="GO" id="GO:0006508">
    <property type="term" value="P:proteolysis"/>
    <property type="evidence" value="ECO:0007669"/>
    <property type="project" value="UniProtKB-KW"/>
</dbReference>
<evidence type="ECO:0000313" key="11">
    <source>
        <dbReference type="Proteomes" id="UP000076532"/>
    </source>
</evidence>
<evidence type="ECO:0000313" key="10">
    <source>
        <dbReference type="EMBL" id="KZP33582.1"/>
    </source>
</evidence>
<dbReference type="InterPro" id="IPR024077">
    <property type="entry name" value="Neurolysin/TOP_dom2"/>
</dbReference>
<sequence>MASITPPQPAPTWTHTPEEVLSLTKEAIELDRLVQNSVAALPHKDCNLSSLALAEQEAKFDGIVEPLSFYQNVAPVKELRDASNDAEGLVRDFGVESSMRLDVFQAKVAAEKNIKESGQWDKLSAEEKRLVDKMVLEGTRAGLALPEKERNELMALKKDMSQTCLEFSKNFNEEKGFISFTSEELKGLPEDVISGFTKRTEGSKELYDVSHKTPDIFPVFKYAQSPETRRRAHESYEMRLALNAPLLDKVLGIRRKIASILGYDTWADYITEVKMVKTAKAATEFLDDLGEKLKPIGIKERETLLALKKEEHEKLGLPFDGEFYVWDYRYYDRVYVEKTLSLDDSLVKEYFPVTVVVPTILEIYQNLLGVKFIELKGETWHPEVSQFSVWEKDAKDESGFLGFCYLDLYPRDSKYGHAAVWPLLSGYETADGKRSYPVAAMVANLAKPTPERPALMPHNDVVTFFHEMGHVFHGLLSRTKFARFHGTSVARDFVEAPSQMLENWCWEPKVLEKMSSHYETKKPLSPELIEKIVKSRYVNIGLFNLRQLFFAKFDLKVHTDKEAEDYTEIWNSLRESISMVKGPQKSIPGQGSFAHITGGYDAGYYGYIYSQVFSADMYSTVFKVDPLDPALGKRYRDSILKVGGSREELESLEEFLGRPPNSEAFLKEIFGTVPAAHL</sequence>
<dbReference type="InterPro" id="IPR001567">
    <property type="entry name" value="Pept_M3A_M3B_dom"/>
</dbReference>
<dbReference type="Pfam" id="PF01432">
    <property type="entry name" value="Peptidase_M3"/>
    <property type="match status" value="1"/>
</dbReference>
<feature type="domain" description="Peptidase M3A/M3B catalytic" evidence="9">
    <location>
        <begin position="220"/>
        <end position="668"/>
    </location>
</feature>
<evidence type="ECO:0000256" key="3">
    <source>
        <dbReference type="ARBA" id="ARBA00022723"/>
    </source>
</evidence>
<comment type="similarity">
    <text evidence="1 8">Belongs to the peptidase M3 family.</text>
</comment>
<name>A0A166WBC5_9AGAM</name>
<evidence type="ECO:0000256" key="2">
    <source>
        <dbReference type="ARBA" id="ARBA00022670"/>
    </source>
</evidence>
<evidence type="ECO:0000256" key="7">
    <source>
        <dbReference type="ARBA" id="ARBA00025208"/>
    </source>
</evidence>
<dbReference type="PANTHER" id="PTHR11804">
    <property type="entry name" value="PROTEASE M3 THIMET OLIGOPEPTIDASE-RELATED"/>
    <property type="match status" value="1"/>
</dbReference>
<dbReference type="EMBL" id="KV417482">
    <property type="protein sequence ID" value="KZP33582.1"/>
    <property type="molecule type" value="Genomic_DNA"/>
</dbReference>
<dbReference type="Gene3D" id="3.40.390.10">
    <property type="entry name" value="Collagenase (Catalytic Domain)"/>
    <property type="match status" value="1"/>
</dbReference>
<dbReference type="Gene3D" id="1.20.1050.40">
    <property type="entry name" value="Endopeptidase. Chain P, domain 1"/>
    <property type="match status" value="1"/>
</dbReference>
<organism evidence="10 11">
    <name type="scientific">Athelia psychrophila</name>
    <dbReference type="NCBI Taxonomy" id="1759441"/>
    <lineage>
        <taxon>Eukaryota</taxon>
        <taxon>Fungi</taxon>
        <taxon>Dikarya</taxon>
        <taxon>Basidiomycota</taxon>
        <taxon>Agaricomycotina</taxon>
        <taxon>Agaricomycetes</taxon>
        <taxon>Agaricomycetidae</taxon>
        <taxon>Atheliales</taxon>
        <taxon>Atheliaceae</taxon>
        <taxon>Athelia</taxon>
    </lineage>
</organism>
<protein>
    <submittedName>
        <fullName evidence="10">Zincin</fullName>
    </submittedName>
</protein>
<dbReference type="InterPro" id="IPR024080">
    <property type="entry name" value="Neurolysin/TOP_N"/>
</dbReference>
<dbReference type="GO" id="GO:0004222">
    <property type="term" value="F:metalloendopeptidase activity"/>
    <property type="evidence" value="ECO:0007669"/>
    <property type="project" value="InterPro"/>
</dbReference>
<gene>
    <name evidence="10" type="ORF">FIBSPDRAFT_810924</name>
</gene>
<evidence type="ECO:0000256" key="4">
    <source>
        <dbReference type="ARBA" id="ARBA00022801"/>
    </source>
</evidence>
<dbReference type="PANTHER" id="PTHR11804:SF84">
    <property type="entry name" value="SACCHAROLYSIN"/>
    <property type="match status" value="1"/>
</dbReference>
<accession>A0A166WBC5</accession>
<keyword evidence="3 8" id="KW-0479">Metal-binding</keyword>
<keyword evidence="11" id="KW-1185">Reference proteome</keyword>
<keyword evidence="4 8" id="KW-0378">Hydrolase</keyword>
<dbReference type="Proteomes" id="UP000076532">
    <property type="component" value="Unassembled WGS sequence"/>
</dbReference>
<dbReference type="GO" id="GO:0046872">
    <property type="term" value="F:metal ion binding"/>
    <property type="evidence" value="ECO:0007669"/>
    <property type="project" value="UniProtKB-UniRule"/>
</dbReference>
<keyword evidence="6 8" id="KW-0482">Metalloprotease</keyword>
<keyword evidence="5 8" id="KW-0862">Zinc</keyword>
<reference evidence="10 11" key="1">
    <citation type="journal article" date="2016" name="Mol. Biol. Evol.">
        <title>Comparative Genomics of Early-Diverging Mushroom-Forming Fungi Provides Insights into the Origins of Lignocellulose Decay Capabilities.</title>
        <authorList>
            <person name="Nagy L.G."/>
            <person name="Riley R."/>
            <person name="Tritt A."/>
            <person name="Adam C."/>
            <person name="Daum C."/>
            <person name="Floudas D."/>
            <person name="Sun H."/>
            <person name="Yadav J.S."/>
            <person name="Pangilinan J."/>
            <person name="Larsson K.H."/>
            <person name="Matsuura K."/>
            <person name="Barry K."/>
            <person name="Labutti K."/>
            <person name="Kuo R."/>
            <person name="Ohm R.A."/>
            <person name="Bhattacharya S.S."/>
            <person name="Shirouzu T."/>
            <person name="Yoshinaga Y."/>
            <person name="Martin F.M."/>
            <person name="Grigoriev I.V."/>
            <person name="Hibbett D.S."/>
        </authorList>
    </citation>
    <scope>NUCLEOTIDE SEQUENCE [LARGE SCALE GENOMIC DNA]</scope>
    <source>
        <strain evidence="10 11">CBS 109695</strain>
    </source>
</reference>
<proteinExistence type="inferred from homology"/>
<comment type="function">
    <text evidence="7">Cleaves proteins, imported into the mitochondrion, to their mature size. While most mitochondrial precursor proteins are processed to the mature form in one step by mitochondrial processing peptidase (MPP), the sequential cleavage by MIP of an octapeptide after initial processing by MPP is a required step for a subgroup of nuclear-encoded precursor proteins destined for the matrix or the inner membrane.</text>
</comment>
<comment type="cofactor">
    <cofactor evidence="8">
        <name>Zn(2+)</name>
        <dbReference type="ChEBI" id="CHEBI:29105"/>
    </cofactor>
    <text evidence="8">Binds 1 zinc ion.</text>
</comment>
<dbReference type="FunFam" id="3.40.390.10:FF:000006">
    <property type="entry name" value="Thimet oligopeptidase 1"/>
    <property type="match status" value="1"/>
</dbReference>
<evidence type="ECO:0000256" key="5">
    <source>
        <dbReference type="ARBA" id="ARBA00022833"/>
    </source>
</evidence>
<dbReference type="AlphaFoldDB" id="A0A166WBC5"/>
<dbReference type="GO" id="GO:0006518">
    <property type="term" value="P:peptide metabolic process"/>
    <property type="evidence" value="ECO:0007669"/>
    <property type="project" value="TreeGrafter"/>
</dbReference>
<evidence type="ECO:0000256" key="6">
    <source>
        <dbReference type="ARBA" id="ARBA00023049"/>
    </source>
</evidence>
<dbReference type="SUPFAM" id="SSF55486">
    <property type="entry name" value="Metalloproteases ('zincins'), catalytic domain"/>
    <property type="match status" value="1"/>
</dbReference>
<evidence type="ECO:0000256" key="8">
    <source>
        <dbReference type="RuleBase" id="RU003435"/>
    </source>
</evidence>
<evidence type="ECO:0000256" key="1">
    <source>
        <dbReference type="ARBA" id="ARBA00006040"/>
    </source>
</evidence>
<dbReference type="OrthoDB" id="534666at2759"/>
<dbReference type="CDD" id="cd06455">
    <property type="entry name" value="M3A_TOP"/>
    <property type="match status" value="1"/>
</dbReference>
<dbReference type="InterPro" id="IPR024079">
    <property type="entry name" value="MetalloPept_cat_dom_sf"/>
</dbReference>
<dbReference type="InterPro" id="IPR045090">
    <property type="entry name" value="Pept_M3A_M3B"/>
</dbReference>
<evidence type="ECO:0000259" key="9">
    <source>
        <dbReference type="Pfam" id="PF01432"/>
    </source>
</evidence>
<dbReference type="Gene3D" id="1.10.1370.10">
    <property type="entry name" value="Neurolysin, domain 3"/>
    <property type="match status" value="1"/>
</dbReference>
<dbReference type="GO" id="GO:0005758">
    <property type="term" value="C:mitochondrial intermembrane space"/>
    <property type="evidence" value="ECO:0007669"/>
    <property type="project" value="TreeGrafter"/>
</dbReference>